<name>A0ABS1M289_9NOCA</name>
<reference evidence="4 5" key="1">
    <citation type="submission" date="2021-01" db="EMBL/GenBank/DDBJ databases">
        <title>WGS of actinomycetes isolated from Thailand.</title>
        <authorList>
            <person name="Thawai C."/>
        </authorList>
    </citation>
    <scope>NUCLEOTIDE SEQUENCE [LARGE SCALE GENOMIC DNA]</scope>
    <source>
        <strain evidence="4 5">LPG 2</strain>
    </source>
</reference>
<dbReference type="Proteomes" id="UP000602198">
    <property type="component" value="Unassembled WGS sequence"/>
</dbReference>
<dbReference type="EMBL" id="JAERRJ010000002">
    <property type="protein sequence ID" value="MBL1074190.1"/>
    <property type="molecule type" value="Genomic_DNA"/>
</dbReference>
<evidence type="ECO:0000256" key="1">
    <source>
        <dbReference type="ARBA" id="ARBA00023002"/>
    </source>
</evidence>
<keyword evidence="5" id="KW-1185">Reference proteome</keyword>
<dbReference type="InterPro" id="IPR050564">
    <property type="entry name" value="F420-G6PD/mer"/>
</dbReference>
<dbReference type="InterPro" id="IPR036661">
    <property type="entry name" value="Luciferase-like_sf"/>
</dbReference>
<accession>A0ABS1M289</accession>
<dbReference type="RefSeq" id="WP_201945010.1">
    <property type="nucleotide sequence ID" value="NZ_JAERRJ010000002.1"/>
</dbReference>
<feature type="region of interest" description="Disordered" evidence="2">
    <location>
        <begin position="368"/>
        <end position="391"/>
    </location>
</feature>
<evidence type="ECO:0000313" key="4">
    <source>
        <dbReference type="EMBL" id="MBL1074190.1"/>
    </source>
</evidence>
<dbReference type="SUPFAM" id="SSF51679">
    <property type="entry name" value="Bacterial luciferase-like"/>
    <property type="match status" value="1"/>
</dbReference>
<sequence length="391" mass="40954">MSDPLLSVSLPYWQDRDPMDALLVAEAAEDLGYDRLWLGEMATFDALALATAIGRTPGRMPMCIGPLAVNVRTPMTIAMGIASVAALTDRTVSVALGTSSDVVVHDWHGRERNRATAHLEESTRIVRTLLSGAKANFEGVAQRSHGYRLRLPVPRPGPGDSDSAALRAGMSPHAADTSMCERPEAVSAVRPPTIDVHRSADACEIAVAAFGARALAVAGRFGDRAVLNLVTPQQVSRCAEAIAESAWAAGRPTPPVSVWVTAAADPTAEEWATARRGVVAYLRAPGYDAMFRAAGFADIVDAAHHGTHPRELLAAVPDALVAAVGMFGDAATLATRLAAFRAAGADEVVVVPLTSPGDPAGRRTLATLAALPREETSDPSDRSESLAGKLP</sequence>
<evidence type="ECO:0000313" key="5">
    <source>
        <dbReference type="Proteomes" id="UP000602198"/>
    </source>
</evidence>
<protein>
    <submittedName>
        <fullName evidence="4">LLM class flavin-dependent oxidoreductase</fullName>
    </submittedName>
</protein>
<dbReference type="InterPro" id="IPR011251">
    <property type="entry name" value="Luciferase-like_dom"/>
</dbReference>
<dbReference type="Gene3D" id="3.20.20.30">
    <property type="entry name" value="Luciferase-like domain"/>
    <property type="match status" value="1"/>
</dbReference>
<feature type="domain" description="Luciferase-like" evidence="3">
    <location>
        <begin position="20"/>
        <end position="347"/>
    </location>
</feature>
<feature type="compositionally biased region" description="Basic and acidic residues" evidence="2">
    <location>
        <begin position="372"/>
        <end position="384"/>
    </location>
</feature>
<dbReference type="Pfam" id="PF00296">
    <property type="entry name" value="Bac_luciferase"/>
    <property type="match status" value="1"/>
</dbReference>
<dbReference type="PANTHER" id="PTHR43244:SF1">
    <property type="entry name" value="5,10-METHYLENETETRAHYDROMETHANOPTERIN REDUCTASE"/>
    <property type="match status" value="1"/>
</dbReference>
<organism evidence="4 5">
    <name type="scientific">Nocardia acididurans</name>
    <dbReference type="NCBI Taxonomy" id="2802282"/>
    <lineage>
        <taxon>Bacteria</taxon>
        <taxon>Bacillati</taxon>
        <taxon>Actinomycetota</taxon>
        <taxon>Actinomycetes</taxon>
        <taxon>Mycobacteriales</taxon>
        <taxon>Nocardiaceae</taxon>
        <taxon>Nocardia</taxon>
    </lineage>
</organism>
<evidence type="ECO:0000256" key="2">
    <source>
        <dbReference type="SAM" id="MobiDB-lite"/>
    </source>
</evidence>
<keyword evidence="1" id="KW-0560">Oxidoreductase</keyword>
<gene>
    <name evidence="4" type="ORF">JK358_07250</name>
</gene>
<dbReference type="PANTHER" id="PTHR43244">
    <property type="match status" value="1"/>
</dbReference>
<proteinExistence type="predicted"/>
<evidence type="ECO:0000259" key="3">
    <source>
        <dbReference type="Pfam" id="PF00296"/>
    </source>
</evidence>
<comment type="caution">
    <text evidence="4">The sequence shown here is derived from an EMBL/GenBank/DDBJ whole genome shotgun (WGS) entry which is preliminary data.</text>
</comment>